<keyword evidence="4" id="KW-1185">Reference proteome</keyword>
<keyword evidence="2" id="KW-1133">Transmembrane helix</keyword>
<evidence type="ECO:0000313" key="3">
    <source>
        <dbReference type="EMBL" id="KAK8163714.1"/>
    </source>
</evidence>
<sequence>MTSRPPLQKGPAFNQDMHNTPRASYVSLATTEINRGRGYQNGQYRSPLSSSLFRDDFRTPVLDYTLSWNRSSTASTREGYFDPRLAPPANVYDVGSPFSPGVYEQDAQTQGDVETDPSEIPGTLFPPLSKDKATTATTTTTASSKSSKPAKRRVPVVSGTAMVLGAVFISLVVEEVVLGALWIFMFSLRSPEVFFQAYFGTKIQNLIAAVVVAMMGLALQGRFFKQLTQDQLTLQLWSFLLILTTYLAASIAAGVIKKIMQQAPP</sequence>
<reference evidence="3 4" key="1">
    <citation type="journal article" date="2022" name="G3 (Bethesda)">
        <title>Enemy or ally: a genomic approach to elucidate the lifestyle of Phyllosticta citrichinaensis.</title>
        <authorList>
            <person name="Buijs V.A."/>
            <person name="Groenewald J.Z."/>
            <person name="Haridas S."/>
            <person name="LaButti K.M."/>
            <person name="Lipzen A."/>
            <person name="Martin F.M."/>
            <person name="Barry K."/>
            <person name="Grigoriev I.V."/>
            <person name="Crous P.W."/>
            <person name="Seidl M.F."/>
        </authorList>
    </citation>
    <scope>NUCLEOTIDE SEQUENCE [LARGE SCALE GENOMIC DNA]</scope>
    <source>
        <strain evidence="3 4">CBS 129764</strain>
    </source>
</reference>
<feature type="transmembrane region" description="Helical" evidence="2">
    <location>
        <begin position="236"/>
        <end position="256"/>
    </location>
</feature>
<dbReference type="EMBL" id="JBBWUH010000006">
    <property type="protein sequence ID" value="KAK8163714.1"/>
    <property type="molecule type" value="Genomic_DNA"/>
</dbReference>
<gene>
    <name evidence="3" type="ORF">IWX90DRAFT_487053</name>
</gene>
<feature type="transmembrane region" description="Helical" evidence="2">
    <location>
        <begin position="206"/>
        <end position="224"/>
    </location>
</feature>
<dbReference type="Proteomes" id="UP001456524">
    <property type="component" value="Unassembled WGS sequence"/>
</dbReference>
<accession>A0ABR1XPW6</accession>
<organism evidence="3 4">
    <name type="scientific">Phyllosticta citrichinensis</name>
    <dbReference type="NCBI Taxonomy" id="1130410"/>
    <lineage>
        <taxon>Eukaryota</taxon>
        <taxon>Fungi</taxon>
        <taxon>Dikarya</taxon>
        <taxon>Ascomycota</taxon>
        <taxon>Pezizomycotina</taxon>
        <taxon>Dothideomycetes</taxon>
        <taxon>Dothideomycetes incertae sedis</taxon>
        <taxon>Botryosphaeriales</taxon>
        <taxon>Phyllostictaceae</taxon>
        <taxon>Phyllosticta</taxon>
    </lineage>
</organism>
<feature type="compositionally biased region" description="Low complexity" evidence="1">
    <location>
        <begin position="134"/>
        <end position="147"/>
    </location>
</feature>
<keyword evidence="2" id="KW-0812">Transmembrane</keyword>
<feature type="transmembrane region" description="Helical" evidence="2">
    <location>
        <begin position="154"/>
        <end position="173"/>
    </location>
</feature>
<protein>
    <submittedName>
        <fullName evidence="3">Uncharacterized protein</fullName>
    </submittedName>
</protein>
<feature type="region of interest" description="Disordered" evidence="1">
    <location>
        <begin position="103"/>
        <end position="149"/>
    </location>
</feature>
<keyword evidence="2" id="KW-0472">Membrane</keyword>
<evidence type="ECO:0000313" key="4">
    <source>
        <dbReference type="Proteomes" id="UP001456524"/>
    </source>
</evidence>
<evidence type="ECO:0000256" key="2">
    <source>
        <dbReference type="SAM" id="Phobius"/>
    </source>
</evidence>
<feature type="region of interest" description="Disordered" evidence="1">
    <location>
        <begin position="1"/>
        <end position="20"/>
    </location>
</feature>
<comment type="caution">
    <text evidence="3">The sequence shown here is derived from an EMBL/GenBank/DDBJ whole genome shotgun (WGS) entry which is preliminary data.</text>
</comment>
<name>A0ABR1XPW6_9PEZI</name>
<proteinExistence type="predicted"/>
<evidence type="ECO:0000256" key="1">
    <source>
        <dbReference type="SAM" id="MobiDB-lite"/>
    </source>
</evidence>